<sequence>MIVMSQPFVAILMGSDSDFPVMQTTLDVLKSFDIRYEVKVTSAHRTPAATHAYVTDAEQRGCKVFICAAGLAAHLGGAVAGITTRPVIGVPIDGGPLKGLDALLSTVQMPGGVPVATVAIGKAGAKNAGYLAAQMLAVADDELAAKVKAERQKNAEEVMAKDAALQAQLK</sequence>
<dbReference type="InterPro" id="IPR024694">
    <property type="entry name" value="PurE_prokaryotes"/>
</dbReference>
<keyword evidence="1 3" id="KW-0658">Purine biosynthesis</keyword>
<feature type="binding site" evidence="3">
    <location>
        <position position="15"/>
    </location>
    <ligand>
        <name>substrate</name>
    </ligand>
</feature>
<protein>
    <recommendedName>
        <fullName evidence="3 4">N5-carboxyaminoimidazole ribonucleotide mutase</fullName>
        <shortName evidence="3 4">N5-CAIR mutase</shortName>
        <ecNumber evidence="3 4">5.4.99.18</ecNumber>
    </recommendedName>
    <alternativeName>
        <fullName evidence="3">5-(carboxyamino)imidazole ribonucleotide mutase</fullName>
    </alternativeName>
</protein>
<dbReference type="InterPro" id="IPR000031">
    <property type="entry name" value="PurE_dom"/>
</dbReference>
<comment type="similarity">
    <text evidence="3">Belongs to the AIR carboxylase family. Class I subfamily.</text>
</comment>
<comment type="function">
    <text evidence="3 4">Catalyzes the conversion of N5-carboxyaminoimidazole ribonucleotide (N5-CAIR) to 4-carboxy-5-aminoimidazole ribonucleotide (CAIR).</text>
</comment>
<dbReference type="InterPro" id="IPR033747">
    <property type="entry name" value="PurE_ClassI"/>
</dbReference>
<dbReference type="PANTHER" id="PTHR23046">
    <property type="entry name" value="PHOSPHORIBOSYLAMINOIMIDAZOLE CARBOXYLASE CATALYTIC SUBUNIT"/>
    <property type="match status" value="1"/>
</dbReference>
<dbReference type="HAMAP" id="MF_01929">
    <property type="entry name" value="PurE_classI"/>
    <property type="match status" value="1"/>
</dbReference>
<dbReference type="EMBL" id="BAABFC010000004">
    <property type="protein sequence ID" value="GAA4494968.1"/>
    <property type="molecule type" value="Genomic_DNA"/>
</dbReference>
<comment type="caution">
    <text evidence="6">The sequence shown here is derived from an EMBL/GenBank/DDBJ whole genome shotgun (WGS) entry which is preliminary data.</text>
</comment>
<keyword evidence="7" id="KW-1185">Reference proteome</keyword>
<evidence type="ECO:0000256" key="4">
    <source>
        <dbReference type="PIRNR" id="PIRNR001338"/>
    </source>
</evidence>
<dbReference type="SMART" id="SM01001">
    <property type="entry name" value="AIRC"/>
    <property type="match status" value="1"/>
</dbReference>
<proteinExistence type="inferred from homology"/>
<feature type="binding site" evidence="3">
    <location>
        <position position="18"/>
    </location>
    <ligand>
        <name>substrate</name>
    </ligand>
</feature>
<evidence type="ECO:0000259" key="5">
    <source>
        <dbReference type="SMART" id="SM01001"/>
    </source>
</evidence>
<reference evidence="7" key="1">
    <citation type="journal article" date="2019" name="Int. J. Syst. Evol. Microbiol.">
        <title>The Global Catalogue of Microorganisms (GCM) 10K type strain sequencing project: providing services to taxonomists for standard genome sequencing and annotation.</title>
        <authorList>
            <consortium name="The Broad Institute Genomics Platform"/>
            <consortium name="The Broad Institute Genome Sequencing Center for Infectious Disease"/>
            <person name="Wu L."/>
            <person name="Ma J."/>
        </authorList>
    </citation>
    <scope>NUCLEOTIDE SEQUENCE [LARGE SCALE GENOMIC DNA]</scope>
    <source>
        <strain evidence="7">JCM 32226</strain>
    </source>
</reference>
<dbReference type="Gene3D" id="3.40.50.1970">
    <property type="match status" value="1"/>
</dbReference>
<accession>A0ABP8PYV6</accession>
<organism evidence="6 7">
    <name type="scientific">Pseudaeromonas paramecii</name>
    <dbReference type="NCBI Taxonomy" id="2138166"/>
    <lineage>
        <taxon>Bacteria</taxon>
        <taxon>Pseudomonadati</taxon>
        <taxon>Pseudomonadota</taxon>
        <taxon>Gammaproteobacteria</taxon>
        <taxon>Aeromonadales</taxon>
        <taxon>Aeromonadaceae</taxon>
        <taxon>Pseudaeromonas</taxon>
    </lineage>
</organism>
<dbReference type="PIRSF" id="PIRSF001338">
    <property type="entry name" value="AIR_carboxylase"/>
    <property type="match status" value="1"/>
</dbReference>
<feature type="domain" description="PurE" evidence="5">
    <location>
        <begin position="7"/>
        <end position="158"/>
    </location>
</feature>
<evidence type="ECO:0000256" key="3">
    <source>
        <dbReference type="HAMAP-Rule" id="MF_01929"/>
    </source>
</evidence>
<dbReference type="EC" id="5.4.99.18" evidence="3 4"/>
<evidence type="ECO:0000256" key="2">
    <source>
        <dbReference type="ARBA" id="ARBA00023235"/>
    </source>
</evidence>
<evidence type="ECO:0000313" key="6">
    <source>
        <dbReference type="EMBL" id="GAA4494968.1"/>
    </source>
</evidence>
<comment type="pathway">
    <text evidence="3 4">Purine metabolism; IMP biosynthesis via de novo pathway; 5-amino-1-(5-phospho-D-ribosyl)imidazole-4-carboxylate from 5-amino-1-(5-phospho-D-ribosyl)imidazole (N5-CAIR route): step 2/2.</text>
</comment>
<gene>
    <name evidence="6" type="primary">purE_1</name>
    <name evidence="3" type="synonym">purE</name>
    <name evidence="6" type="ORF">GCM10023095_07410</name>
</gene>
<dbReference type="PANTHER" id="PTHR23046:SF2">
    <property type="entry name" value="PHOSPHORIBOSYLAMINOIMIDAZOLE CARBOXYLASE"/>
    <property type="match status" value="1"/>
</dbReference>
<dbReference type="SUPFAM" id="SSF52255">
    <property type="entry name" value="N5-CAIR mutase (phosphoribosylaminoimidazole carboxylase, PurE)"/>
    <property type="match status" value="1"/>
</dbReference>
<dbReference type="NCBIfam" id="TIGR01162">
    <property type="entry name" value="purE"/>
    <property type="match status" value="1"/>
</dbReference>
<dbReference type="Pfam" id="PF00731">
    <property type="entry name" value="AIRC"/>
    <property type="match status" value="1"/>
</dbReference>
<comment type="catalytic activity">
    <reaction evidence="3 4">
        <text>5-carboxyamino-1-(5-phospho-D-ribosyl)imidazole + H(+) = 5-amino-1-(5-phospho-D-ribosyl)imidazole-4-carboxylate</text>
        <dbReference type="Rhea" id="RHEA:13193"/>
        <dbReference type="ChEBI" id="CHEBI:15378"/>
        <dbReference type="ChEBI" id="CHEBI:58730"/>
        <dbReference type="ChEBI" id="CHEBI:77657"/>
        <dbReference type="EC" id="5.4.99.18"/>
    </reaction>
</comment>
<name>A0ABP8PYV6_9GAMM</name>
<keyword evidence="2 3" id="KW-0413">Isomerase</keyword>
<dbReference type="Proteomes" id="UP001501321">
    <property type="component" value="Unassembled WGS sequence"/>
</dbReference>
<evidence type="ECO:0000313" key="7">
    <source>
        <dbReference type="Proteomes" id="UP001501321"/>
    </source>
</evidence>
<feature type="binding site" evidence="3">
    <location>
        <position position="45"/>
    </location>
    <ligand>
        <name>substrate</name>
    </ligand>
</feature>
<evidence type="ECO:0000256" key="1">
    <source>
        <dbReference type="ARBA" id="ARBA00022755"/>
    </source>
</evidence>